<dbReference type="VEuPathDB" id="FungiDB:PSTT_03937"/>
<reference evidence="2" key="2">
    <citation type="journal article" date="2018" name="BMC Genomics">
        <title>Genomic insights into host adaptation between the wheat stripe rust pathogen (Puccinia striiformis f. sp. tritici) and the barley stripe rust pathogen (Puccinia striiformis f. sp. hordei).</title>
        <authorList>
            <person name="Xia C."/>
            <person name="Wang M."/>
            <person name="Yin C."/>
            <person name="Cornejo O.E."/>
            <person name="Hulbert S.H."/>
            <person name="Chen X."/>
        </authorList>
    </citation>
    <scope>NUCLEOTIDE SEQUENCE [LARGE SCALE GENOMIC DNA]</scope>
    <source>
        <strain evidence="2">93TX-2</strain>
    </source>
</reference>
<dbReference type="AlphaFoldDB" id="A0A2S4V9H2"/>
<dbReference type="Proteomes" id="UP000238274">
    <property type="component" value="Unassembled WGS sequence"/>
</dbReference>
<reference evidence="1 2" key="1">
    <citation type="submission" date="2017-12" db="EMBL/GenBank/DDBJ databases">
        <title>Gene loss provides genomic basis for host adaptation in cereal stripe rust fungi.</title>
        <authorList>
            <person name="Xia C."/>
        </authorList>
    </citation>
    <scope>NUCLEOTIDE SEQUENCE [LARGE SCALE GENOMIC DNA]</scope>
    <source>
        <strain evidence="1 2">93TX-2</strain>
    </source>
</reference>
<proteinExistence type="predicted"/>
<gene>
    <name evidence="1" type="ORF">PSHT_10499</name>
</gene>
<name>A0A2S4V9H2_9BASI</name>
<dbReference type="EMBL" id="PKSM01000163">
    <property type="protein sequence ID" value="POW06100.1"/>
    <property type="molecule type" value="Genomic_DNA"/>
</dbReference>
<accession>A0A2S4V9H2</accession>
<reference evidence="2" key="3">
    <citation type="journal article" date="2018" name="Mol. Plant Microbe Interact.">
        <title>Genome sequence resources for the wheat stripe rust pathogen (Puccinia striiformis f. sp. tritici) and the barley stripe rust pathogen (Puccinia striiformis f. sp. hordei).</title>
        <authorList>
            <person name="Xia C."/>
            <person name="Wang M."/>
            <person name="Yin C."/>
            <person name="Cornejo O.E."/>
            <person name="Hulbert S.H."/>
            <person name="Chen X."/>
        </authorList>
    </citation>
    <scope>NUCLEOTIDE SEQUENCE [LARGE SCALE GENOMIC DNA]</scope>
    <source>
        <strain evidence="2">93TX-2</strain>
    </source>
</reference>
<comment type="caution">
    <text evidence="1">The sequence shown here is derived from an EMBL/GenBank/DDBJ whole genome shotgun (WGS) entry which is preliminary data.</text>
</comment>
<sequence length="142" mass="16044">MKARKIIHHKMVASSIMINDDSETKLGGPDNHALGIAVVFESMYQCQVFPSRASTLQRSKCQSSKRQRSRSRGCRLQKANWMWVYNSMRIALDGFNKPILVYPGSFRSVESPTLTITPDRSYLAQISDRPASSNLSPPLCYM</sequence>
<protein>
    <submittedName>
        <fullName evidence="1">Uncharacterized protein</fullName>
    </submittedName>
</protein>
<dbReference type="VEuPathDB" id="FungiDB:PSHT_10499"/>
<evidence type="ECO:0000313" key="1">
    <source>
        <dbReference type="EMBL" id="POW06100.1"/>
    </source>
</evidence>
<evidence type="ECO:0000313" key="2">
    <source>
        <dbReference type="Proteomes" id="UP000238274"/>
    </source>
</evidence>
<organism evidence="1 2">
    <name type="scientific">Puccinia striiformis</name>
    <dbReference type="NCBI Taxonomy" id="27350"/>
    <lineage>
        <taxon>Eukaryota</taxon>
        <taxon>Fungi</taxon>
        <taxon>Dikarya</taxon>
        <taxon>Basidiomycota</taxon>
        <taxon>Pucciniomycotina</taxon>
        <taxon>Pucciniomycetes</taxon>
        <taxon>Pucciniales</taxon>
        <taxon>Pucciniaceae</taxon>
        <taxon>Puccinia</taxon>
    </lineage>
</organism>
<keyword evidence="2" id="KW-1185">Reference proteome</keyword>